<comment type="similarity">
    <text evidence="1">Belongs to the nitroreductase family.</text>
</comment>
<dbReference type="PANTHER" id="PTHR43673:SF10">
    <property type="entry name" value="NADH DEHYDROGENASE_NAD(P)H NITROREDUCTASE XCC3605-RELATED"/>
    <property type="match status" value="1"/>
</dbReference>
<sequence>MNILEPILSRRSIRKYRTTPVEEEKITLLLESARLAPSGNNTQPWRFIVVRAEERKQRIVDASHRQTWMLKAPVFIVCVADIRTRIKGQAAIEVDDQSPEPALKKIIRDTAIAVEHLVLQAEALGLATCWVAYFEQEDLRPILNIPSDQYVLAVIPVGYADEHPSARPRNALQDMVFYETWGNTVNGEQ</sequence>
<keyword evidence="2" id="KW-0560">Oxidoreductase</keyword>
<evidence type="ECO:0000313" key="4">
    <source>
        <dbReference type="EMBL" id="GAK61667.1"/>
    </source>
</evidence>
<keyword evidence="5" id="KW-1185">Reference proteome</keyword>
<dbReference type="STRING" id="1499967.U27_01568"/>
<protein>
    <submittedName>
        <fullName evidence="4">Nitroreductase</fullName>
    </submittedName>
</protein>
<evidence type="ECO:0000259" key="3">
    <source>
        <dbReference type="Pfam" id="PF00881"/>
    </source>
</evidence>
<organism evidence="4">
    <name type="scientific">Vecturithrix granuli</name>
    <dbReference type="NCBI Taxonomy" id="1499967"/>
    <lineage>
        <taxon>Bacteria</taxon>
        <taxon>Candidatus Moduliflexota</taxon>
        <taxon>Candidatus Vecturitrichia</taxon>
        <taxon>Candidatus Vecturitrichales</taxon>
        <taxon>Candidatus Vecturitrichaceae</taxon>
        <taxon>Candidatus Vecturithrix</taxon>
    </lineage>
</organism>
<dbReference type="SUPFAM" id="SSF55469">
    <property type="entry name" value="FMN-dependent nitroreductase-like"/>
    <property type="match status" value="1"/>
</dbReference>
<dbReference type="Gene3D" id="3.40.109.10">
    <property type="entry name" value="NADH Oxidase"/>
    <property type="match status" value="1"/>
</dbReference>
<dbReference type="EMBL" id="DF820481">
    <property type="protein sequence ID" value="GAK61667.1"/>
    <property type="molecule type" value="Genomic_DNA"/>
</dbReference>
<evidence type="ECO:0000256" key="2">
    <source>
        <dbReference type="ARBA" id="ARBA00023002"/>
    </source>
</evidence>
<dbReference type="HOGENOM" id="CLU_070764_7_1_0"/>
<dbReference type="GO" id="GO:0016491">
    <property type="term" value="F:oxidoreductase activity"/>
    <property type="evidence" value="ECO:0007669"/>
    <property type="project" value="UniProtKB-KW"/>
</dbReference>
<gene>
    <name evidence="4" type="ORF">U27_01568</name>
</gene>
<evidence type="ECO:0000313" key="5">
    <source>
        <dbReference type="Proteomes" id="UP000030661"/>
    </source>
</evidence>
<accession>A0A081CAR2</accession>
<dbReference type="eggNOG" id="COG0778">
    <property type="taxonomic scope" value="Bacteria"/>
</dbReference>
<dbReference type="InterPro" id="IPR029479">
    <property type="entry name" value="Nitroreductase"/>
</dbReference>
<reference evidence="4" key="1">
    <citation type="journal article" date="2015" name="PeerJ">
        <title>First genomic representation of candidate bacterial phylum KSB3 points to enhanced environmental sensing as a trigger of wastewater bulking.</title>
        <authorList>
            <person name="Sekiguchi Y."/>
            <person name="Ohashi A."/>
            <person name="Parks D.H."/>
            <person name="Yamauchi T."/>
            <person name="Tyson G.W."/>
            <person name="Hugenholtz P."/>
        </authorList>
    </citation>
    <scope>NUCLEOTIDE SEQUENCE [LARGE SCALE GENOMIC DNA]</scope>
</reference>
<name>A0A081CAR2_VECG1</name>
<dbReference type="AlphaFoldDB" id="A0A081CAR2"/>
<dbReference type="PANTHER" id="PTHR43673">
    <property type="entry name" value="NAD(P)H NITROREDUCTASE YDGI-RELATED"/>
    <property type="match status" value="1"/>
</dbReference>
<dbReference type="InterPro" id="IPR000415">
    <property type="entry name" value="Nitroreductase-like"/>
</dbReference>
<evidence type="ECO:0000256" key="1">
    <source>
        <dbReference type="ARBA" id="ARBA00007118"/>
    </source>
</evidence>
<feature type="domain" description="Nitroreductase" evidence="3">
    <location>
        <begin position="7"/>
        <end position="159"/>
    </location>
</feature>
<proteinExistence type="inferred from homology"/>
<dbReference type="Pfam" id="PF00881">
    <property type="entry name" value="Nitroreductase"/>
    <property type="match status" value="1"/>
</dbReference>
<dbReference type="Proteomes" id="UP000030661">
    <property type="component" value="Unassembled WGS sequence"/>
</dbReference>